<accession>A0AAD4DI29</accession>
<reference evidence="2" key="1">
    <citation type="journal article" date="2020" name="Fungal Divers.">
        <title>Resolving the Mortierellaceae phylogeny through synthesis of multi-gene phylogenetics and phylogenomics.</title>
        <authorList>
            <person name="Vandepol N."/>
            <person name="Liber J."/>
            <person name="Desiro A."/>
            <person name="Na H."/>
            <person name="Kennedy M."/>
            <person name="Barry K."/>
            <person name="Grigoriev I.V."/>
            <person name="Miller A.N."/>
            <person name="O'Donnell K."/>
            <person name="Stajich J.E."/>
            <person name="Bonito G."/>
        </authorList>
    </citation>
    <scope>NUCLEOTIDE SEQUENCE</scope>
    <source>
        <strain evidence="2">NRRL 28262</strain>
    </source>
</reference>
<organism evidence="2 3">
    <name type="scientific">Linnemannia exigua</name>
    <dbReference type="NCBI Taxonomy" id="604196"/>
    <lineage>
        <taxon>Eukaryota</taxon>
        <taxon>Fungi</taxon>
        <taxon>Fungi incertae sedis</taxon>
        <taxon>Mucoromycota</taxon>
        <taxon>Mortierellomycotina</taxon>
        <taxon>Mortierellomycetes</taxon>
        <taxon>Mortierellales</taxon>
        <taxon>Mortierellaceae</taxon>
        <taxon>Linnemannia</taxon>
    </lineage>
</organism>
<dbReference type="AlphaFoldDB" id="A0AAD4DI29"/>
<dbReference type="EMBL" id="JAAAIL010000179">
    <property type="protein sequence ID" value="KAG0278662.1"/>
    <property type="molecule type" value="Genomic_DNA"/>
</dbReference>
<dbReference type="Proteomes" id="UP001194580">
    <property type="component" value="Unassembled WGS sequence"/>
</dbReference>
<keyword evidence="3" id="KW-1185">Reference proteome</keyword>
<comment type="caution">
    <text evidence="2">The sequence shown here is derived from an EMBL/GenBank/DDBJ whole genome shotgun (WGS) entry which is preliminary data.</text>
</comment>
<feature type="compositionally biased region" description="Polar residues" evidence="1">
    <location>
        <begin position="52"/>
        <end position="66"/>
    </location>
</feature>
<proteinExistence type="predicted"/>
<protein>
    <submittedName>
        <fullName evidence="2">Uncharacterized protein</fullName>
    </submittedName>
</protein>
<evidence type="ECO:0000313" key="2">
    <source>
        <dbReference type="EMBL" id="KAG0278662.1"/>
    </source>
</evidence>
<evidence type="ECO:0000256" key="1">
    <source>
        <dbReference type="SAM" id="MobiDB-lite"/>
    </source>
</evidence>
<sequence length="120" mass="13559">MPGSALHGYVQQLCGDRFTYNDDLKDVDYEEDEEEKEKKKKEEEQEEEKDVSGNQERSASRYSFPETTSIRLAFTPSSAVGVTSMSSPTWTQMCILRGLSTRLTLGQDDPSDKKPILMAL</sequence>
<gene>
    <name evidence="2" type="ORF">BGZ95_003443</name>
</gene>
<feature type="region of interest" description="Disordered" evidence="1">
    <location>
        <begin position="24"/>
        <end position="66"/>
    </location>
</feature>
<name>A0AAD4DI29_9FUNG</name>
<evidence type="ECO:0000313" key="3">
    <source>
        <dbReference type="Proteomes" id="UP001194580"/>
    </source>
</evidence>